<dbReference type="HAMAP" id="MF_01855">
    <property type="entry name" value="FBPase_class1"/>
    <property type="match status" value="1"/>
</dbReference>
<dbReference type="FunFam" id="3.30.540.10:FF:000005">
    <property type="entry name" value="Fructose-1,6-bisphosphatase isozyme 2"/>
    <property type="match status" value="1"/>
</dbReference>
<keyword evidence="9" id="KW-0963">Cytoplasm</keyword>
<evidence type="ECO:0000256" key="10">
    <source>
        <dbReference type="ARBA" id="ARBA00022553"/>
    </source>
</evidence>
<dbReference type="OrthoDB" id="10256725at2759"/>
<evidence type="ECO:0000256" key="15">
    <source>
        <dbReference type="ARBA" id="ARBA00022949"/>
    </source>
</evidence>
<protein>
    <recommendedName>
        <fullName evidence="21">Fructose-1,6-bisphosphatase isozyme 2</fullName>
        <ecNumber evidence="8">3.1.3.11</ecNumber>
    </recommendedName>
    <alternativeName>
        <fullName evidence="18">D-fructose-1,6-bisphosphate 1-phosphohydrolase</fullName>
    </alternativeName>
    <alternativeName>
        <fullName evidence="22">D-fructose-1,6-bisphosphate 1-phosphohydrolase 2</fullName>
    </alternativeName>
    <alternativeName>
        <fullName evidence="23">Muscle FBPase</fullName>
    </alternativeName>
</protein>
<dbReference type="PRINTS" id="PR00115">
    <property type="entry name" value="F16BPHPHTASE"/>
</dbReference>
<dbReference type="UniPathway" id="UPA00138"/>
<dbReference type="GO" id="GO:0006002">
    <property type="term" value="P:fructose 6-phosphate metabolic process"/>
    <property type="evidence" value="ECO:0007669"/>
    <property type="project" value="TreeGrafter"/>
</dbReference>
<dbReference type="NCBIfam" id="NF006778">
    <property type="entry name" value="PRK09293.1-1"/>
    <property type="match status" value="1"/>
</dbReference>
<dbReference type="Pfam" id="PF18913">
    <property type="entry name" value="FBPase_C"/>
    <property type="match status" value="1"/>
</dbReference>
<dbReference type="SUPFAM" id="SSF56655">
    <property type="entry name" value="Carbohydrate phosphatase"/>
    <property type="match status" value="1"/>
</dbReference>
<feature type="domain" description="Fructose-1-6-bisphosphatase class I N-terminal" evidence="25">
    <location>
        <begin position="74"/>
        <end position="261"/>
    </location>
</feature>
<dbReference type="GO" id="GO:0005986">
    <property type="term" value="P:sucrose biosynthetic process"/>
    <property type="evidence" value="ECO:0007669"/>
    <property type="project" value="TreeGrafter"/>
</dbReference>
<comment type="catalytic activity">
    <reaction evidence="1">
        <text>beta-D-fructose 1,6-bisphosphate + H2O = beta-D-fructose 6-phosphate + phosphate</text>
        <dbReference type="Rhea" id="RHEA:11064"/>
        <dbReference type="ChEBI" id="CHEBI:15377"/>
        <dbReference type="ChEBI" id="CHEBI:32966"/>
        <dbReference type="ChEBI" id="CHEBI:43474"/>
        <dbReference type="ChEBI" id="CHEBI:57634"/>
        <dbReference type="EC" id="3.1.3.11"/>
    </reaction>
</comment>
<evidence type="ECO:0000259" key="26">
    <source>
        <dbReference type="Pfam" id="PF18913"/>
    </source>
</evidence>
<dbReference type="EMBL" id="UYRX01000062">
    <property type="protein sequence ID" value="VDK72048.1"/>
    <property type="molecule type" value="Genomic_DNA"/>
</dbReference>
<comment type="subcellular location">
    <subcellularLocation>
        <location evidence="5">Cell junction</location>
    </subcellularLocation>
    <subcellularLocation>
        <location evidence="4">Cytoplasm</location>
        <location evidence="4">Myofibril</location>
        <location evidence="4">Sarcomere</location>
        <location evidence="4">Z line</location>
    </subcellularLocation>
    <subcellularLocation>
        <location evidence="3">Nucleus</location>
    </subcellularLocation>
</comment>
<dbReference type="PANTHER" id="PTHR11556:SF1">
    <property type="entry name" value="FRUCTOSE-BISPHOSPHATASE"/>
    <property type="match status" value="1"/>
</dbReference>
<evidence type="ECO:0000256" key="1">
    <source>
        <dbReference type="ARBA" id="ARBA00001273"/>
    </source>
</evidence>
<keyword evidence="16" id="KW-0539">Nucleus</keyword>
<keyword evidence="14" id="KW-0460">Magnesium</keyword>
<evidence type="ECO:0000256" key="4">
    <source>
        <dbReference type="ARBA" id="ARBA00004216"/>
    </source>
</evidence>
<evidence type="ECO:0000256" key="2">
    <source>
        <dbReference type="ARBA" id="ARBA00001946"/>
    </source>
</evidence>
<keyword evidence="13" id="KW-0106">Calcium</keyword>
<dbReference type="GO" id="GO:0042132">
    <property type="term" value="F:fructose 1,6-bisphosphate 1-phosphatase activity"/>
    <property type="evidence" value="ECO:0007669"/>
    <property type="project" value="UniProtKB-EC"/>
</dbReference>
<dbReference type="PIRSF" id="PIRSF000904">
    <property type="entry name" value="FBPtase_SBPase"/>
    <property type="match status" value="1"/>
</dbReference>
<evidence type="ECO:0000259" key="25">
    <source>
        <dbReference type="Pfam" id="PF00316"/>
    </source>
</evidence>
<sequence length="399" mass="43966">MSSESLEGRSHMTLTETRLGEMLKAQLVDGLKGVLFWLSGQIEKMTEETKATCDELEMQKASKAEEYGMKTDTMTLQRFVLREQRDHPTATGDLTNLLTSLLTAIKAISNAVRKAGIVRLTGLAGKQNIQGEDVKKLDIISNEYIINMLESSYTTCAMISEENDELIEVAPSKQGKYIVTFDPLDGSSNIDCLASIGTIFGIYKKQSDSPVSLADLLQTGRNMVAAGYALYGSATMLVLSTGNGVNGFTLDPSVGEFILTNQQMKIPQKGKIYSVNEGYTSKWSKGVQEYVHSRKYPSEGEPMNARYVGSMVADIHRTLLYGGIFMYPAMKDQPKGKLRLLYEGIPMSYIIEQAGGVATNGIRPVLDVVPTSIHDRSPIFLGSPDDVREVMDFIIKYDL</sequence>
<evidence type="ECO:0000256" key="21">
    <source>
        <dbReference type="ARBA" id="ARBA00040321"/>
    </source>
</evidence>
<evidence type="ECO:0000256" key="13">
    <source>
        <dbReference type="ARBA" id="ARBA00022837"/>
    </source>
</evidence>
<comment type="pathway">
    <text evidence="6">Carbohydrate biosynthesis; gluconeogenesis.</text>
</comment>
<comment type="similarity">
    <text evidence="7 24">Belongs to the FBPase class 1 family.</text>
</comment>
<keyword evidence="17 24" id="KW-0119">Carbohydrate metabolism</keyword>
<evidence type="ECO:0000256" key="6">
    <source>
        <dbReference type="ARBA" id="ARBA00004742"/>
    </source>
</evidence>
<evidence type="ECO:0000256" key="18">
    <source>
        <dbReference type="ARBA" id="ARBA00032973"/>
    </source>
</evidence>
<dbReference type="PANTHER" id="PTHR11556">
    <property type="entry name" value="FRUCTOSE-1,6-BISPHOSPHATASE-RELATED"/>
    <property type="match status" value="1"/>
</dbReference>
<comment type="subunit">
    <text evidence="20">Homotetramer. Interacts with ALDOA; the interaction blocks inhibition by physiological concentrations of AMP and reduces inhibition by Ca(2+). Interacts with alpha-actinin and F-actin.</text>
</comment>
<keyword evidence="10" id="KW-0597">Phosphoprotein</keyword>
<dbReference type="GO" id="GO:0070161">
    <property type="term" value="C:anchoring junction"/>
    <property type="evidence" value="ECO:0007669"/>
    <property type="project" value="UniProtKB-SubCell"/>
</dbReference>
<dbReference type="GO" id="GO:0006094">
    <property type="term" value="P:gluconeogenesis"/>
    <property type="evidence" value="ECO:0007669"/>
    <property type="project" value="UniProtKB-UniPathway"/>
</dbReference>
<keyword evidence="11" id="KW-0479">Metal-binding</keyword>
<dbReference type="CDD" id="cd00354">
    <property type="entry name" value="FBPase"/>
    <property type="match status" value="1"/>
</dbReference>
<evidence type="ECO:0000256" key="20">
    <source>
        <dbReference type="ARBA" id="ARBA00038670"/>
    </source>
</evidence>
<comment type="cofactor">
    <cofactor evidence="2">
        <name>Mg(2+)</name>
        <dbReference type="ChEBI" id="CHEBI:18420"/>
    </cofactor>
</comment>
<evidence type="ECO:0000256" key="3">
    <source>
        <dbReference type="ARBA" id="ARBA00004123"/>
    </source>
</evidence>
<evidence type="ECO:0000256" key="8">
    <source>
        <dbReference type="ARBA" id="ARBA00013093"/>
    </source>
</evidence>
<evidence type="ECO:0000256" key="19">
    <source>
        <dbReference type="ARBA" id="ARBA00037516"/>
    </source>
</evidence>
<dbReference type="InterPro" id="IPR020548">
    <property type="entry name" value="Fructose_bisphosphatase_AS"/>
</dbReference>
<proteinExistence type="inferred from homology"/>
<dbReference type="OMA" id="NSRFWEP"/>
<dbReference type="Gene3D" id="3.40.190.80">
    <property type="match status" value="1"/>
</dbReference>
<evidence type="ECO:0000256" key="11">
    <source>
        <dbReference type="ARBA" id="ARBA00022723"/>
    </source>
</evidence>
<dbReference type="InterPro" id="IPR044015">
    <property type="entry name" value="FBPase_C_dom"/>
</dbReference>
<organism evidence="27 28">
    <name type="scientific">Litomosoides sigmodontis</name>
    <name type="common">Filarial nematode worm</name>
    <dbReference type="NCBI Taxonomy" id="42156"/>
    <lineage>
        <taxon>Eukaryota</taxon>
        <taxon>Metazoa</taxon>
        <taxon>Ecdysozoa</taxon>
        <taxon>Nematoda</taxon>
        <taxon>Chromadorea</taxon>
        <taxon>Rhabditida</taxon>
        <taxon>Spirurina</taxon>
        <taxon>Spiruromorpha</taxon>
        <taxon>Filarioidea</taxon>
        <taxon>Onchocercidae</taxon>
        <taxon>Litomosoides</taxon>
    </lineage>
</organism>
<keyword evidence="12 24" id="KW-0378">Hydrolase</keyword>
<dbReference type="InterPro" id="IPR033391">
    <property type="entry name" value="FBPase_N"/>
</dbReference>
<dbReference type="FunFam" id="3.40.190.80:FF:000001">
    <property type="entry name" value="Fructose-1,6-bisphosphatase class 1"/>
    <property type="match status" value="1"/>
</dbReference>
<gene>
    <name evidence="27" type="ORF">NLS_LOCUS1653</name>
</gene>
<dbReference type="GO" id="GO:0005634">
    <property type="term" value="C:nucleus"/>
    <property type="evidence" value="ECO:0007669"/>
    <property type="project" value="UniProtKB-SubCell"/>
</dbReference>
<dbReference type="Gene3D" id="3.30.540.10">
    <property type="entry name" value="Fructose-1,6-Bisphosphatase, subunit A, domain 1"/>
    <property type="match status" value="1"/>
</dbReference>
<dbReference type="Proteomes" id="UP000277928">
    <property type="component" value="Unassembled WGS sequence"/>
</dbReference>
<keyword evidence="28" id="KW-1185">Reference proteome</keyword>
<accession>A0A3P6U053</accession>
<dbReference type="AlphaFoldDB" id="A0A3P6U053"/>
<feature type="domain" description="Fructose-1-6-bisphosphatase class 1 C-terminal" evidence="26">
    <location>
        <begin position="266"/>
        <end position="392"/>
    </location>
</feature>
<dbReference type="GO" id="GO:0030388">
    <property type="term" value="P:fructose 1,6-bisphosphate metabolic process"/>
    <property type="evidence" value="ECO:0007669"/>
    <property type="project" value="TreeGrafter"/>
</dbReference>
<dbReference type="InterPro" id="IPR028343">
    <property type="entry name" value="FBPtase"/>
</dbReference>
<dbReference type="GO" id="GO:0005829">
    <property type="term" value="C:cytosol"/>
    <property type="evidence" value="ECO:0007669"/>
    <property type="project" value="TreeGrafter"/>
</dbReference>
<dbReference type="PROSITE" id="PS00124">
    <property type="entry name" value="FBPASE"/>
    <property type="match status" value="1"/>
</dbReference>
<evidence type="ECO:0000256" key="22">
    <source>
        <dbReference type="ARBA" id="ARBA00042757"/>
    </source>
</evidence>
<dbReference type="GO" id="GO:0006000">
    <property type="term" value="P:fructose metabolic process"/>
    <property type="evidence" value="ECO:0007669"/>
    <property type="project" value="TreeGrafter"/>
</dbReference>
<dbReference type="EC" id="3.1.3.11" evidence="8"/>
<evidence type="ECO:0000256" key="7">
    <source>
        <dbReference type="ARBA" id="ARBA00010941"/>
    </source>
</evidence>
<dbReference type="GO" id="GO:0046872">
    <property type="term" value="F:metal ion binding"/>
    <property type="evidence" value="ECO:0007669"/>
    <property type="project" value="UniProtKB-KW"/>
</dbReference>
<evidence type="ECO:0000256" key="24">
    <source>
        <dbReference type="RuleBase" id="RU000508"/>
    </source>
</evidence>
<evidence type="ECO:0000256" key="14">
    <source>
        <dbReference type="ARBA" id="ARBA00022842"/>
    </source>
</evidence>
<evidence type="ECO:0000256" key="23">
    <source>
        <dbReference type="ARBA" id="ARBA00043165"/>
    </source>
</evidence>
<evidence type="ECO:0000256" key="9">
    <source>
        <dbReference type="ARBA" id="ARBA00022490"/>
    </source>
</evidence>
<dbReference type="GO" id="GO:0030018">
    <property type="term" value="C:Z disc"/>
    <property type="evidence" value="ECO:0007669"/>
    <property type="project" value="UniProtKB-SubCell"/>
</dbReference>
<dbReference type="Pfam" id="PF00316">
    <property type="entry name" value="FBPase"/>
    <property type="match status" value="1"/>
</dbReference>
<comment type="function">
    <text evidence="19">Catalyzes the hydrolysis of fructose 1,6-bisphosphate to fructose 6-phosphate in the presence of divalent cations and probably participates in glycogen synthesis from carbohydrate precursors, such as lactate.</text>
</comment>
<evidence type="ECO:0000313" key="28">
    <source>
        <dbReference type="Proteomes" id="UP000277928"/>
    </source>
</evidence>
<name>A0A3P6U053_LITSI</name>
<evidence type="ECO:0000256" key="16">
    <source>
        <dbReference type="ARBA" id="ARBA00023242"/>
    </source>
</evidence>
<evidence type="ECO:0000256" key="5">
    <source>
        <dbReference type="ARBA" id="ARBA00004282"/>
    </source>
</evidence>
<evidence type="ECO:0000313" key="27">
    <source>
        <dbReference type="EMBL" id="VDK72048.1"/>
    </source>
</evidence>
<dbReference type="InterPro" id="IPR000146">
    <property type="entry name" value="FBPase_class-1"/>
</dbReference>
<keyword evidence="15" id="KW-0965">Cell junction</keyword>
<evidence type="ECO:0000256" key="17">
    <source>
        <dbReference type="ARBA" id="ARBA00023277"/>
    </source>
</evidence>
<reference evidence="27 28" key="1">
    <citation type="submission" date="2018-08" db="EMBL/GenBank/DDBJ databases">
        <authorList>
            <person name="Laetsch R D."/>
            <person name="Stevens L."/>
            <person name="Kumar S."/>
            <person name="Blaxter L. M."/>
        </authorList>
    </citation>
    <scope>NUCLEOTIDE SEQUENCE [LARGE SCALE GENOMIC DNA]</scope>
</reference>
<evidence type="ECO:0000256" key="12">
    <source>
        <dbReference type="ARBA" id="ARBA00022801"/>
    </source>
</evidence>
<dbReference type="PIRSF" id="PIRSF500210">
    <property type="entry name" value="FBPtase"/>
    <property type="match status" value="1"/>
</dbReference>
<dbReference type="STRING" id="42156.A0A3P6U053"/>